<dbReference type="GeneID" id="40728594"/>
<feature type="compositionally biased region" description="Low complexity" evidence="9">
    <location>
        <begin position="242"/>
        <end position="264"/>
    </location>
</feature>
<feature type="region of interest" description="Disordered" evidence="9">
    <location>
        <begin position="878"/>
        <end position="923"/>
    </location>
</feature>
<keyword evidence="6" id="KW-0539">Nucleus</keyword>
<evidence type="ECO:0000313" key="12">
    <source>
        <dbReference type="Proteomes" id="UP000306050"/>
    </source>
</evidence>
<gene>
    <name evidence="11" type="ORF">EX895_005699</name>
</gene>
<accession>A0A4U7KP08</accession>
<dbReference type="Proteomes" id="UP000306050">
    <property type="component" value="Chromosome SGRAM_7"/>
</dbReference>
<feature type="region of interest" description="Disordered" evidence="9">
    <location>
        <begin position="559"/>
        <end position="606"/>
    </location>
</feature>
<feature type="compositionally biased region" description="Low complexity" evidence="9">
    <location>
        <begin position="72"/>
        <end position="88"/>
    </location>
</feature>
<feature type="region of interest" description="Disordered" evidence="9">
    <location>
        <begin position="683"/>
        <end position="744"/>
    </location>
</feature>
<dbReference type="EMBL" id="SRRM01000020">
    <property type="protein sequence ID" value="TKY85537.1"/>
    <property type="molecule type" value="Genomic_DNA"/>
</dbReference>
<dbReference type="GO" id="GO:0043565">
    <property type="term" value="F:sequence-specific DNA binding"/>
    <property type="evidence" value="ECO:0007669"/>
    <property type="project" value="InterPro"/>
</dbReference>
<keyword evidence="12" id="KW-1185">Reference proteome</keyword>
<dbReference type="Pfam" id="PF00447">
    <property type="entry name" value="HSF_DNA-bind"/>
    <property type="match status" value="1"/>
</dbReference>
<protein>
    <recommendedName>
        <fullName evidence="10">HSF-type DNA-binding domain-containing protein</fullName>
    </recommendedName>
</protein>
<evidence type="ECO:0000256" key="3">
    <source>
        <dbReference type="ARBA" id="ARBA00023015"/>
    </source>
</evidence>
<reference evidence="11 12" key="1">
    <citation type="submission" date="2019-05" db="EMBL/GenBank/DDBJ databases">
        <title>Sporisorium graminicola CBS 10092 draft sequencing and annotation.</title>
        <authorList>
            <person name="Solano-Gonzalez S."/>
            <person name="Caddick M.X."/>
            <person name="Darby A."/>
        </authorList>
    </citation>
    <scope>NUCLEOTIDE SEQUENCE [LARGE SCALE GENOMIC DNA]</scope>
    <source>
        <strain evidence="11 12">CBS 10092</strain>
    </source>
</reference>
<feature type="compositionally biased region" description="Polar residues" evidence="9">
    <location>
        <begin position="570"/>
        <end position="603"/>
    </location>
</feature>
<dbReference type="GO" id="GO:0005634">
    <property type="term" value="C:nucleus"/>
    <property type="evidence" value="ECO:0007669"/>
    <property type="project" value="UniProtKB-SubCell"/>
</dbReference>
<feature type="compositionally biased region" description="Polar residues" evidence="9">
    <location>
        <begin position="775"/>
        <end position="794"/>
    </location>
</feature>
<evidence type="ECO:0000256" key="2">
    <source>
        <dbReference type="ARBA" id="ARBA00006403"/>
    </source>
</evidence>
<feature type="compositionally biased region" description="Low complexity" evidence="9">
    <location>
        <begin position="28"/>
        <end position="59"/>
    </location>
</feature>
<feature type="compositionally biased region" description="Pro residues" evidence="9">
    <location>
        <begin position="9"/>
        <end position="27"/>
    </location>
</feature>
<evidence type="ECO:0000256" key="1">
    <source>
        <dbReference type="ARBA" id="ARBA00004123"/>
    </source>
</evidence>
<evidence type="ECO:0000256" key="8">
    <source>
        <dbReference type="RuleBase" id="RU004020"/>
    </source>
</evidence>
<dbReference type="PANTHER" id="PTHR10015:SF427">
    <property type="entry name" value="HEAT SHOCK FACTOR PROTEIN"/>
    <property type="match status" value="1"/>
</dbReference>
<dbReference type="OrthoDB" id="60033at2759"/>
<dbReference type="GO" id="GO:0003700">
    <property type="term" value="F:DNA-binding transcription factor activity"/>
    <property type="evidence" value="ECO:0007669"/>
    <property type="project" value="InterPro"/>
</dbReference>
<feature type="compositionally biased region" description="Low complexity" evidence="9">
    <location>
        <begin position="804"/>
        <end position="817"/>
    </location>
</feature>
<dbReference type="RefSeq" id="XP_029737522.1">
    <property type="nucleotide sequence ID" value="XM_029886291.1"/>
</dbReference>
<feature type="region of interest" description="Disordered" evidence="9">
    <location>
        <begin position="161"/>
        <end position="273"/>
    </location>
</feature>
<organism evidence="11 12">
    <name type="scientific">Sporisorium graminicola</name>
    <dbReference type="NCBI Taxonomy" id="280036"/>
    <lineage>
        <taxon>Eukaryota</taxon>
        <taxon>Fungi</taxon>
        <taxon>Dikarya</taxon>
        <taxon>Basidiomycota</taxon>
        <taxon>Ustilaginomycotina</taxon>
        <taxon>Ustilaginomycetes</taxon>
        <taxon>Ustilaginales</taxon>
        <taxon>Ustilaginaceae</taxon>
        <taxon>Sporisorium</taxon>
    </lineage>
</organism>
<comment type="similarity">
    <text evidence="2 8">Belongs to the HSF family.</text>
</comment>
<feature type="domain" description="HSF-type DNA-binding" evidence="10">
    <location>
        <begin position="275"/>
        <end position="382"/>
    </location>
</feature>
<keyword evidence="5" id="KW-0804">Transcription</keyword>
<feature type="region of interest" description="Disordered" evidence="9">
    <location>
        <begin position="494"/>
        <end position="547"/>
    </location>
</feature>
<feature type="region of interest" description="Disordered" evidence="9">
    <location>
        <begin position="372"/>
        <end position="405"/>
    </location>
</feature>
<feature type="region of interest" description="Disordered" evidence="9">
    <location>
        <begin position="775"/>
        <end position="817"/>
    </location>
</feature>
<dbReference type="PRINTS" id="PR00056">
    <property type="entry name" value="HSFDOMAIN"/>
</dbReference>
<evidence type="ECO:0000256" key="4">
    <source>
        <dbReference type="ARBA" id="ARBA00023125"/>
    </source>
</evidence>
<feature type="region of interest" description="Disordered" evidence="9">
    <location>
        <begin position="996"/>
        <end position="1058"/>
    </location>
</feature>
<name>A0A4U7KP08_9BASI</name>
<comment type="caution">
    <text evidence="11">The sequence shown here is derived from an EMBL/GenBank/DDBJ whole genome shotgun (WGS) entry which is preliminary data.</text>
</comment>
<evidence type="ECO:0000256" key="7">
    <source>
        <dbReference type="ARBA" id="ARBA00062171"/>
    </source>
</evidence>
<dbReference type="PANTHER" id="PTHR10015">
    <property type="entry name" value="HEAT SHOCK TRANSCRIPTION FACTOR"/>
    <property type="match status" value="1"/>
</dbReference>
<dbReference type="InterPro" id="IPR036390">
    <property type="entry name" value="WH_DNA-bd_sf"/>
</dbReference>
<comment type="subunit">
    <text evidence="7">Homotrimer. Homotrimerization increases the affinity of HSF1 to DNA. Interacts with transcriptional coregulator SSA1 on chromatin.</text>
</comment>
<feature type="compositionally biased region" description="Low complexity" evidence="9">
    <location>
        <begin position="907"/>
        <end position="923"/>
    </location>
</feature>
<dbReference type="FunFam" id="1.10.10.10:FF:000027">
    <property type="entry name" value="Heat shock transcription factor 1"/>
    <property type="match status" value="1"/>
</dbReference>
<feature type="compositionally biased region" description="Low complexity" evidence="9">
    <location>
        <begin position="724"/>
        <end position="740"/>
    </location>
</feature>
<feature type="compositionally biased region" description="Basic and acidic residues" evidence="9">
    <location>
        <begin position="385"/>
        <end position="397"/>
    </location>
</feature>
<keyword evidence="3" id="KW-0805">Transcription regulation</keyword>
<sequence length="1058" mass="107956">MPTSTSPAPSTPKRPQPSPSHQLPPPSASTSAATPTSTPQPIASSSPSASTSSAAGTPTLAQPSLEPVRADPPSTTTTASSSPSTSSTRHPATVSDPTAEDVDMAVPTISHPAVSLAASDVAGMLKTVSPAVSATLPHNHPLLGDVPQYSLDQLQNLAPATSFSSAPQPFRPPSNPPQPFQAAKTSPPTPSPAVNPTDVASAPAVATSTPTPTSTASASASASASAPPSTDAKMAPVVPGMGTLPPTAAAASSTAGPSSGFASSDNLRAIPTNKNNPAFLNKLRSMVDDPNTDELIRWSPDGASFFVPNHVRFGDEVLPRFFKHNRFSSFVRQLNMYGFHKVPHLQQGALKHDSPQESELWEFSNPHFHRDHPDWLSKVQRKKGPRDDKDTHPDREPNTTTGQELMHTGALMRTDFGANAVGVDSNSDGALQLASVLNAINAIKNAQTSISADLRHLQNSNQNLWQEAVESRQRAKRQQETINKILRFLAGVFGNQDDPETPVPGKKVSGKGRGGRRVGVRPQQQQRNKSRLMIEDGNASSSTLRGLEGLDLPMDQEEVEEMPSHLRFQDASNPDSPKGQSPSANNGGSRFTQIGSPPSSSSAADFGRQLSEAVSTPGGSRRLSSQASNQVLNALASGEGNAWLASLFGASLANQGSKSTGPASGGGLKLDPHMVAALQQALASAGGGGGGGASDNSGDYFGSASNAQPDDFSSRFSAFPNNDSGSSNATAPGSGSSSSGSGSGNGLGLDADAIARIAGISQALVQSPARQNFNAAAPSNHSVTSPSKGQSTASLFDGANDDPSSSSNSNNSQQLALSLSRATRDLQNTSTDVDQVQNSINSLIEGLQTNPNMLQNITGQPAAASSSVAVPWQNAYSESGSTLGGPTNFGDASGASAASAQFGGPTGATPPSSSTGAAAGAVAGSNPGLDSDFDVDSFLSQFVDTSQAPGGGVTSPSANTAFGESPSFAFSPATTAAFLHGAGANDAPGIYAQEVASGTNSGTSSNSTNSPLETIGAWKSGAGGGKKRKPSTSMASPNSMDVDMASSRPVKKSASRKA</sequence>
<dbReference type="SUPFAM" id="SSF46785">
    <property type="entry name" value="Winged helix' DNA-binding domain"/>
    <property type="match status" value="1"/>
</dbReference>
<feature type="region of interest" description="Disordered" evidence="9">
    <location>
        <begin position="1"/>
        <end position="106"/>
    </location>
</feature>
<dbReference type="KEGG" id="sgra:EX895_005699"/>
<evidence type="ECO:0000256" key="6">
    <source>
        <dbReference type="ARBA" id="ARBA00023242"/>
    </source>
</evidence>
<feature type="compositionally biased region" description="Low complexity" evidence="9">
    <location>
        <begin position="997"/>
        <end position="1020"/>
    </location>
</feature>
<evidence type="ECO:0000256" key="9">
    <source>
        <dbReference type="SAM" id="MobiDB-lite"/>
    </source>
</evidence>
<evidence type="ECO:0000259" key="10">
    <source>
        <dbReference type="SMART" id="SM00415"/>
    </source>
</evidence>
<feature type="compositionally biased region" description="Polar residues" evidence="9">
    <location>
        <begin position="714"/>
        <end position="723"/>
    </location>
</feature>
<feature type="compositionally biased region" description="Basic residues" evidence="9">
    <location>
        <begin position="508"/>
        <end position="519"/>
    </location>
</feature>
<evidence type="ECO:0000256" key="5">
    <source>
        <dbReference type="ARBA" id="ARBA00023163"/>
    </source>
</evidence>
<feature type="compositionally biased region" description="Basic residues" evidence="9">
    <location>
        <begin position="1049"/>
        <end position="1058"/>
    </location>
</feature>
<dbReference type="InterPro" id="IPR036388">
    <property type="entry name" value="WH-like_DNA-bd_sf"/>
</dbReference>
<proteinExistence type="inferred from homology"/>
<evidence type="ECO:0000313" key="11">
    <source>
        <dbReference type="EMBL" id="TKY85537.1"/>
    </source>
</evidence>
<dbReference type="InterPro" id="IPR000232">
    <property type="entry name" value="HSF_DNA-bd"/>
</dbReference>
<dbReference type="AlphaFoldDB" id="A0A4U7KP08"/>
<dbReference type="Gene3D" id="1.10.10.10">
    <property type="entry name" value="Winged helix-like DNA-binding domain superfamily/Winged helix DNA-binding domain"/>
    <property type="match status" value="1"/>
</dbReference>
<feature type="compositionally biased region" description="Pro residues" evidence="9">
    <location>
        <begin position="169"/>
        <end position="179"/>
    </location>
</feature>
<feature type="compositionally biased region" description="Low complexity" evidence="9">
    <location>
        <begin position="196"/>
        <end position="232"/>
    </location>
</feature>
<dbReference type="SMART" id="SM00415">
    <property type="entry name" value="HSF"/>
    <property type="match status" value="1"/>
</dbReference>
<keyword evidence="4" id="KW-0238">DNA-binding</keyword>
<comment type="subcellular location">
    <subcellularLocation>
        <location evidence="1">Nucleus</location>
    </subcellularLocation>
</comment>